<dbReference type="InterPro" id="IPR036909">
    <property type="entry name" value="Cyt_c-like_dom_sf"/>
</dbReference>
<proteinExistence type="predicted"/>
<keyword evidence="2 4" id="KW-0479">Metal-binding</keyword>
<dbReference type="HOGENOM" id="CLU_133116_0_1_5"/>
<feature type="domain" description="Cytochrome c" evidence="6">
    <location>
        <begin position="21"/>
        <end position="102"/>
    </location>
</feature>
<dbReference type="Proteomes" id="UP000294958">
    <property type="component" value="Unassembled WGS sequence"/>
</dbReference>
<reference evidence="7 9" key="1">
    <citation type="submission" date="2014-02" db="EMBL/GenBank/DDBJ databases">
        <title>Aquamicrobium defluvii Genome sequencing.</title>
        <authorList>
            <person name="Wang X."/>
        </authorList>
    </citation>
    <scope>NUCLEOTIDE SEQUENCE [LARGE SCALE GENOMIC DNA]</scope>
    <source>
        <strain evidence="7 9">W13Z1</strain>
    </source>
</reference>
<keyword evidence="1 4" id="KW-0349">Heme</keyword>
<keyword evidence="3 4" id="KW-0408">Iron</keyword>
<dbReference type="PROSITE" id="PS51007">
    <property type="entry name" value="CYTC"/>
    <property type="match status" value="1"/>
</dbReference>
<feature type="signal peptide" evidence="5">
    <location>
        <begin position="1"/>
        <end position="19"/>
    </location>
</feature>
<accession>A0A011TC19</accession>
<dbReference type="Proteomes" id="UP000019849">
    <property type="component" value="Unassembled WGS sequence"/>
</dbReference>
<dbReference type="GO" id="GO:0009055">
    <property type="term" value="F:electron transfer activity"/>
    <property type="evidence" value="ECO:0007669"/>
    <property type="project" value="InterPro"/>
</dbReference>
<evidence type="ECO:0000313" key="10">
    <source>
        <dbReference type="Proteomes" id="UP000294958"/>
    </source>
</evidence>
<dbReference type="InterPro" id="IPR009056">
    <property type="entry name" value="Cyt_c-like_dom"/>
</dbReference>
<dbReference type="EMBL" id="JENY01000008">
    <property type="protein sequence ID" value="EXL09189.1"/>
    <property type="molecule type" value="Genomic_DNA"/>
</dbReference>
<evidence type="ECO:0000256" key="1">
    <source>
        <dbReference type="ARBA" id="ARBA00022617"/>
    </source>
</evidence>
<dbReference type="AlphaFoldDB" id="A0A011TC19"/>
<keyword evidence="10" id="KW-1185">Reference proteome</keyword>
<dbReference type="Gene3D" id="1.10.760.10">
    <property type="entry name" value="Cytochrome c-like domain"/>
    <property type="match status" value="1"/>
</dbReference>
<sequence>MKRPAMILLATAFCTPVSADDLVSRGRDIAELNCSPCHAVSATDTSKHPEAPPMRDLAKRYPLDALEEAFVEGIYSGHPDMPEFKATSEQVEALLAYLDTIQTP</sequence>
<organism evidence="7 9">
    <name type="scientific">Aquamicrobium defluvii</name>
    <dbReference type="NCBI Taxonomy" id="69279"/>
    <lineage>
        <taxon>Bacteria</taxon>
        <taxon>Pseudomonadati</taxon>
        <taxon>Pseudomonadota</taxon>
        <taxon>Alphaproteobacteria</taxon>
        <taxon>Hyphomicrobiales</taxon>
        <taxon>Phyllobacteriaceae</taxon>
        <taxon>Aquamicrobium</taxon>
    </lineage>
</organism>
<evidence type="ECO:0000256" key="5">
    <source>
        <dbReference type="SAM" id="SignalP"/>
    </source>
</evidence>
<dbReference type="STRING" id="69279.BG36_23225"/>
<reference evidence="8 10" key="2">
    <citation type="submission" date="2019-03" db="EMBL/GenBank/DDBJ databases">
        <title>Genomic Encyclopedia of Type Strains, Phase IV (KMG-IV): sequencing the most valuable type-strain genomes for metagenomic binning, comparative biology and taxonomic classification.</title>
        <authorList>
            <person name="Goeker M."/>
        </authorList>
    </citation>
    <scope>NUCLEOTIDE SEQUENCE [LARGE SCALE GENOMIC DNA]</scope>
    <source>
        <strain evidence="8 10">DSM 11603</strain>
    </source>
</reference>
<feature type="chain" id="PRO_5044537844" evidence="5">
    <location>
        <begin position="20"/>
        <end position="104"/>
    </location>
</feature>
<dbReference type="Pfam" id="PF00034">
    <property type="entry name" value="Cytochrom_C"/>
    <property type="match status" value="1"/>
</dbReference>
<dbReference type="PATRIC" id="fig|69279.3.peg.1568"/>
<evidence type="ECO:0000259" key="6">
    <source>
        <dbReference type="PROSITE" id="PS51007"/>
    </source>
</evidence>
<dbReference type="GO" id="GO:0020037">
    <property type="term" value="F:heme binding"/>
    <property type="evidence" value="ECO:0007669"/>
    <property type="project" value="InterPro"/>
</dbReference>
<gene>
    <name evidence="7" type="ORF">BG36_23225</name>
    <name evidence="8" type="ORF">DES43_102165</name>
</gene>
<evidence type="ECO:0000256" key="2">
    <source>
        <dbReference type="ARBA" id="ARBA00022723"/>
    </source>
</evidence>
<evidence type="ECO:0000256" key="4">
    <source>
        <dbReference type="PROSITE-ProRule" id="PRU00433"/>
    </source>
</evidence>
<evidence type="ECO:0000256" key="3">
    <source>
        <dbReference type="ARBA" id="ARBA00023004"/>
    </source>
</evidence>
<dbReference type="eggNOG" id="COG2010">
    <property type="taxonomic scope" value="Bacteria"/>
</dbReference>
<keyword evidence="5" id="KW-0732">Signal</keyword>
<comment type="caution">
    <text evidence="7">The sequence shown here is derived from an EMBL/GenBank/DDBJ whole genome shotgun (WGS) entry which is preliminary data.</text>
</comment>
<evidence type="ECO:0000313" key="9">
    <source>
        <dbReference type="Proteomes" id="UP000019849"/>
    </source>
</evidence>
<dbReference type="GO" id="GO:0046872">
    <property type="term" value="F:metal ion binding"/>
    <property type="evidence" value="ECO:0007669"/>
    <property type="project" value="UniProtKB-KW"/>
</dbReference>
<evidence type="ECO:0000313" key="8">
    <source>
        <dbReference type="EMBL" id="TDR37618.1"/>
    </source>
</evidence>
<name>A0A011TC19_9HYPH</name>
<protein>
    <submittedName>
        <fullName evidence="7 8">Cytochrome C</fullName>
    </submittedName>
</protein>
<evidence type="ECO:0000313" key="7">
    <source>
        <dbReference type="EMBL" id="EXL09189.1"/>
    </source>
</evidence>
<dbReference type="EMBL" id="SNZF01000002">
    <property type="protein sequence ID" value="TDR37618.1"/>
    <property type="molecule type" value="Genomic_DNA"/>
</dbReference>
<dbReference type="SUPFAM" id="SSF46626">
    <property type="entry name" value="Cytochrome c"/>
    <property type="match status" value="1"/>
</dbReference>